<dbReference type="InterPro" id="IPR009061">
    <property type="entry name" value="DNA-bd_dom_put_sf"/>
</dbReference>
<feature type="domain" description="Helix-turn-helix" evidence="1">
    <location>
        <begin position="42"/>
        <end position="94"/>
    </location>
</feature>
<evidence type="ECO:0000313" key="3">
    <source>
        <dbReference type="EMBL" id="KAB4480400.1"/>
    </source>
</evidence>
<dbReference type="EMBL" id="QROV01000005">
    <property type="protein sequence ID" value="RHL62429.1"/>
    <property type="molecule type" value="Genomic_DNA"/>
</dbReference>
<keyword evidence="4" id="KW-0238">DNA-binding</keyword>
<reference evidence="6 7" key="2">
    <citation type="journal article" date="2019" name="Nat. Med.">
        <title>A library of human gut bacterial isolates paired with longitudinal multiomics data enables mechanistic microbiome research.</title>
        <authorList>
            <person name="Poyet M."/>
            <person name="Groussin M."/>
            <person name="Gibbons S.M."/>
            <person name="Avila-Pacheco J."/>
            <person name="Jiang X."/>
            <person name="Kearney S.M."/>
            <person name="Perrotta A.R."/>
            <person name="Berdy B."/>
            <person name="Zhao S."/>
            <person name="Lieberman T.D."/>
            <person name="Swanson P.K."/>
            <person name="Smith M."/>
            <person name="Roesemann S."/>
            <person name="Alexander J.E."/>
            <person name="Rich S.A."/>
            <person name="Livny J."/>
            <person name="Vlamakis H."/>
            <person name="Clish C."/>
            <person name="Bullock K."/>
            <person name="Deik A."/>
            <person name="Scott J."/>
            <person name="Pierce K.A."/>
            <person name="Xavier R.J."/>
            <person name="Alm E.J."/>
        </authorList>
    </citation>
    <scope>NUCLEOTIDE SEQUENCE [LARGE SCALE GENOMIC DNA]</scope>
    <source>
        <strain evidence="2 6">BIOML-A160</strain>
        <strain evidence="3 7">BIOML-A162</strain>
    </source>
</reference>
<evidence type="ECO:0000313" key="2">
    <source>
        <dbReference type="EMBL" id="KAB4451368.1"/>
    </source>
</evidence>
<evidence type="ECO:0000313" key="7">
    <source>
        <dbReference type="Proteomes" id="UP000436858"/>
    </source>
</evidence>
<sequence length="103" mass="11882">MADIITKDSEEFKELTGWIKRTGKNLEAAAARIRPTIADEHYLSGDEVCRMLHVSKRTLQTLRDEKAIPYTSITSVGGKLLYPESGLYEVLKKNYKDFRRYLK</sequence>
<accession>A0A0N7I9W6</accession>
<comment type="caution">
    <text evidence="3">The sequence shown here is derived from an EMBL/GenBank/DDBJ whole genome shotgun (WGS) entry which is preliminary data.</text>
</comment>
<dbReference type="EMBL" id="WCRW01000022">
    <property type="protein sequence ID" value="KAB4451368.1"/>
    <property type="molecule type" value="Genomic_DNA"/>
</dbReference>
<proteinExistence type="predicted"/>
<evidence type="ECO:0000313" key="4">
    <source>
        <dbReference type="EMBL" id="RHL62429.1"/>
    </source>
</evidence>
<dbReference type="Proteomes" id="UP000436858">
    <property type="component" value="Unassembled WGS sequence"/>
</dbReference>
<dbReference type="SUPFAM" id="SSF46955">
    <property type="entry name" value="Putative DNA-binding domain"/>
    <property type="match status" value="1"/>
</dbReference>
<dbReference type="PANTHER" id="PTHR34585">
    <property type="match status" value="1"/>
</dbReference>
<dbReference type="Proteomes" id="UP000283616">
    <property type="component" value="Unassembled WGS sequence"/>
</dbReference>
<evidence type="ECO:0000259" key="1">
    <source>
        <dbReference type="Pfam" id="PF12728"/>
    </source>
</evidence>
<evidence type="ECO:0000313" key="6">
    <source>
        <dbReference type="Proteomes" id="UP000436825"/>
    </source>
</evidence>
<dbReference type="EMBL" id="WCRY01000014">
    <property type="protein sequence ID" value="KAB4480400.1"/>
    <property type="molecule type" value="Genomic_DNA"/>
</dbReference>
<dbReference type="Proteomes" id="UP000436825">
    <property type="component" value="Unassembled WGS sequence"/>
</dbReference>
<dbReference type="InterPro" id="IPR041657">
    <property type="entry name" value="HTH_17"/>
</dbReference>
<reference evidence="4 5" key="1">
    <citation type="submission" date="2018-08" db="EMBL/GenBank/DDBJ databases">
        <title>A genome reference for cultivated species of the human gut microbiota.</title>
        <authorList>
            <person name="Zou Y."/>
            <person name="Xue W."/>
            <person name="Luo G."/>
        </authorList>
    </citation>
    <scope>NUCLEOTIDE SEQUENCE [LARGE SCALE GENOMIC DNA]</scope>
    <source>
        <strain evidence="4 5">AF37-12</strain>
    </source>
</reference>
<evidence type="ECO:0000313" key="5">
    <source>
        <dbReference type="Proteomes" id="UP000283616"/>
    </source>
</evidence>
<dbReference type="GeneID" id="75113262"/>
<dbReference type="PANTHER" id="PTHR34585:SF22">
    <property type="entry name" value="HELIX-TURN-HELIX DOMAIN-CONTAINING PROTEIN"/>
    <property type="match status" value="1"/>
</dbReference>
<name>A0A0N7I9W6_BACT4</name>
<dbReference type="KEGG" id="btho:Btheta7330_01670"/>
<dbReference type="RefSeq" id="WP_004311879.1">
    <property type="nucleotide sequence ID" value="NZ_CAXSMB010000007.1"/>
</dbReference>
<dbReference type="GO" id="GO:0003677">
    <property type="term" value="F:DNA binding"/>
    <property type="evidence" value="ECO:0007669"/>
    <property type="project" value="UniProtKB-KW"/>
</dbReference>
<dbReference type="Pfam" id="PF12728">
    <property type="entry name" value="HTH_17"/>
    <property type="match status" value="1"/>
</dbReference>
<organism evidence="3 7">
    <name type="scientific">Bacteroides thetaiotaomicron</name>
    <dbReference type="NCBI Taxonomy" id="818"/>
    <lineage>
        <taxon>Bacteria</taxon>
        <taxon>Pseudomonadati</taxon>
        <taxon>Bacteroidota</taxon>
        <taxon>Bacteroidia</taxon>
        <taxon>Bacteroidales</taxon>
        <taxon>Bacteroidaceae</taxon>
        <taxon>Bacteroides</taxon>
    </lineage>
</organism>
<dbReference type="AlphaFoldDB" id="A0A0N7I9W6"/>
<gene>
    <name evidence="4" type="ORF">DW011_06150</name>
    <name evidence="2" type="ORF">GAN75_23395</name>
    <name evidence="3" type="ORF">GAN91_15210</name>
</gene>
<protein>
    <submittedName>
        <fullName evidence="4">DNA-binding protein</fullName>
    </submittedName>
    <submittedName>
        <fullName evidence="3">Helix-turn-helix domain-containing protein</fullName>
    </submittedName>
</protein>